<feature type="transmembrane region" description="Helical" evidence="1">
    <location>
        <begin position="31"/>
        <end position="53"/>
    </location>
</feature>
<gene>
    <name evidence="3" type="ORF">E5676_scaffold1251G00630</name>
    <name evidence="2" type="ORF">E6C27_scaffold543G00300</name>
</gene>
<proteinExistence type="predicted"/>
<dbReference type="Proteomes" id="UP000321947">
    <property type="component" value="Unassembled WGS sequence"/>
</dbReference>
<dbReference type="AlphaFoldDB" id="A0A5A7TX18"/>
<sequence length="92" mass="10448">MSKILKRYYITPKIVCFNLELNFKADMDLEAMIPCILLALGGNLVEGLGIVMLADKLGFLHPNVPIRSSSSAFDANICSFKWFILYFRILIF</sequence>
<evidence type="ECO:0000313" key="2">
    <source>
        <dbReference type="EMBL" id="KAA0046457.1"/>
    </source>
</evidence>
<name>A0A5A7TX18_CUCMM</name>
<keyword evidence="1" id="KW-0472">Membrane</keyword>
<keyword evidence="1" id="KW-0812">Transmembrane</keyword>
<dbReference type="EMBL" id="SSTE01014036">
    <property type="protein sequence ID" value="KAA0046457.1"/>
    <property type="molecule type" value="Genomic_DNA"/>
</dbReference>
<reference evidence="4 5" key="1">
    <citation type="submission" date="2019-08" db="EMBL/GenBank/DDBJ databases">
        <title>Draft genome sequences of two oriental melons (Cucumis melo L. var makuwa).</title>
        <authorList>
            <person name="Kwon S.-Y."/>
        </authorList>
    </citation>
    <scope>NUCLEOTIDE SEQUENCE [LARGE SCALE GENOMIC DNA]</scope>
    <source>
        <strain evidence="5">cv. Chang Bougi</strain>
        <strain evidence="4">cv. SW 3</strain>
        <tissue evidence="2">Leaf</tissue>
    </source>
</reference>
<organism evidence="2 4">
    <name type="scientific">Cucumis melo var. makuwa</name>
    <name type="common">Oriental melon</name>
    <dbReference type="NCBI Taxonomy" id="1194695"/>
    <lineage>
        <taxon>Eukaryota</taxon>
        <taxon>Viridiplantae</taxon>
        <taxon>Streptophyta</taxon>
        <taxon>Embryophyta</taxon>
        <taxon>Tracheophyta</taxon>
        <taxon>Spermatophyta</taxon>
        <taxon>Magnoliopsida</taxon>
        <taxon>eudicotyledons</taxon>
        <taxon>Gunneridae</taxon>
        <taxon>Pentapetalae</taxon>
        <taxon>rosids</taxon>
        <taxon>fabids</taxon>
        <taxon>Cucurbitales</taxon>
        <taxon>Cucurbitaceae</taxon>
        <taxon>Benincaseae</taxon>
        <taxon>Cucumis</taxon>
    </lineage>
</organism>
<accession>A0A5A7TX18</accession>
<evidence type="ECO:0000313" key="4">
    <source>
        <dbReference type="Proteomes" id="UP000321393"/>
    </source>
</evidence>
<dbReference type="Proteomes" id="UP000321393">
    <property type="component" value="Unassembled WGS sequence"/>
</dbReference>
<keyword evidence="1" id="KW-1133">Transmembrane helix</keyword>
<evidence type="ECO:0000313" key="3">
    <source>
        <dbReference type="EMBL" id="TYJ97756.1"/>
    </source>
</evidence>
<protein>
    <submittedName>
        <fullName evidence="2">PH protein</fullName>
    </submittedName>
</protein>
<evidence type="ECO:0000256" key="1">
    <source>
        <dbReference type="SAM" id="Phobius"/>
    </source>
</evidence>
<dbReference type="EMBL" id="SSTD01018615">
    <property type="protein sequence ID" value="TYJ97756.1"/>
    <property type="molecule type" value="Genomic_DNA"/>
</dbReference>
<evidence type="ECO:0000313" key="5">
    <source>
        <dbReference type="Proteomes" id="UP000321947"/>
    </source>
</evidence>
<comment type="caution">
    <text evidence="2">The sequence shown here is derived from an EMBL/GenBank/DDBJ whole genome shotgun (WGS) entry which is preliminary data.</text>
</comment>
<feature type="transmembrane region" description="Helical" evidence="1">
    <location>
        <begin position="73"/>
        <end position="91"/>
    </location>
</feature>